<dbReference type="Gene3D" id="3.20.20.80">
    <property type="entry name" value="Glycosidases"/>
    <property type="match status" value="1"/>
</dbReference>
<sequence>MNMPRAEHPNPQWERASWKNLNGLWDFSFDFGCSALERELWKEETWDRQILVPFCPESKLSGIGYTDFMDGVAYRRTFTLTEEEGKGRVLLHFGAVDYECVLVVNGQRAGSHKGGYTSFSFDITSFVTAGENTLFLAVQDHVRSGLQPKGKQADKYYSNACDYTRTTGIWQTVWLEFVPENYIVSARYYTDVENGKVTLTGETKGAGTLTAQASWEGKEVGRVSLPVSGGFFSAQLDLSETHLWEPGKGGLYDLTLTFGEDRVQSYFGLRTAKFEGRKFLLNGKSLFLRTVLDQGFYPDGIYTAPTEEDLVKDIQLSYDAGFNGARLHEKVFEARFLYHCDRLGYIVWGEYPNWGMDHSNPLATETYLNEWSEAVERDFNHPAIVGWCPFNETWGYHEEKEQNALLSSIYKLTKRLDPTRPCIDSSGNFRVMSEVYDIHDYDQDPVTFKARWNGLTELAKQGPIPADHPFFTDTPWGEHGHAPLFCQPYDGQPIYVSEYGGIRWVDESLEGWGYGNAPKTAEEFFARYKGLTEALLQDPEICGFCYTQLYDIEQEVNGLYTYGRQQKFDINIIKEINQQKAAIED</sequence>
<dbReference type="GO" id="GO:0005975">
    <property type="term" value="P:carbohydrate metabolic process"/>
    <property type="evidence" value="ECO:0007669"/>
    <property type="project" value="InterPro"/>
</dbReference>
<evidence type="ECO:0000313" key="6">
    <source>
        <dbReference type="EMBL" id="HIY25706.1"/>
    </source>
</evidence>
<evidence type="ECO:0000259" key="4">
    <source>
        <dbReference type="Pfam" id="PF02836"/>
    </source>
</evidence>
<dbReference type="Pfam" id="PF02837">
    <property type="entry name" value="Glyco_hydro_2_N"/>
    <property type="match status" value="1"/>
</dbReference>
<proteinExistence type="inferred from homology"/>
<dbReference type="Pfam" id="PF02836">
    <property type="entry name" value="Glyco_hydro_2_C"/>
    <property type="match status" value="1"/>
</dbReference>
<dbReference type="InterPro" id="IPR017853">
    <property type="entry name" value="GH"/>
</dbReference>
<keyword evidence="3" id="KW-0326">Glycosidase</keyword>
<dbReference type="GO" id="GO:0004553">
    <property type="term" value="F:hydrolase activity, hydrolyzing O-glycosyl compounds"/>
    <property type="evidence" value="ECO:0007669"/>
    <property type="project" value="InterPro"/>
</dbReference>
<feature type="domain" description="Glycoside hydrolase family 2 catalytic" evidence="4">
    <location>
        <begin position="275"/>
        <end position="422"/>
    </location>
</feature>
<comment type="similarity">
    <text evidence="1">Belongs to the glycosyl hydrolase 2 family.</text>
</comment>
<dbReference type="AlphaFoldDB" id="A0A9D2C068"/>
<keyword evidence="2" id="KW-0378">Hydrolase</keyword>
<dbReference type="InterPro" id="IPR006103">
    <property type="entry name" value="Glyco_hydro_2_cat"/>
</dbReference>
<dbReference type="Gene3D" id="2.60.40.10">
    <property type="entry name" value="Immunoglobulins"/>
    <property type="match status" value="1"/>
</dbReference>
<reference evidence="6" key="1">
    <citation type="journal article" date="2021" name="PeerJ">
        <title>Extensive microbial diversity within the chicken gut microbiome revealed by metagenomics and culture.</title>
        <authorList>
            <person name="Gilroy R."/>
            <person name="Ravi A."/>
            <person name="Getino M."/>
            <person name="Pursley I."/>
            <person name="Horton D.L."/>
            <person name="Alikhan N.F."/>
            <person name="Baker D."/>
            <person name="Gharbi K."/>
            <person name="Hall N."/>
            <person name="Watson M."/>
            <person name="Adriaenssens E.M."/>
            <person name="Foster-Nyarko E."/>
            <person name="Jarju S."/>
            <person name="Secka A."/>
            <person name="Antonio M."/>
            <person name="Oren A."/>
            <person name="Chaudhuri R.R."/>
            <person name="La Ragione R."/>
            <person name="Hildebrand F."/>
            <person name="Pallen M.J."/>
        </authorList>
    </citation>
    <scope>NUCLEOTIDE SEQUENCE</scope>
    <source>
        <strain evidence="6">1282</strain>
    </source>
</reference>
<dbReference type="InterPro" id="IPR036156">
    <property type="entry name" value="Beta-gal/glucu_dom_sf"/>
</dbReference>
<feature type="domain" description="Glycosyl hydrolases family 2 sugar binding" evidence="5">
    <location>
        <begin position="71"/>
        <end position="175"/>
    </location>
</feature>
<dbReference type="InterPro" id="IPR006104">
    <property type="entry name" value="Glyco_hydro_2_N"/>
</dbReference>
<dbReference type="SUPFAM" id="SSF51445">
    <property type="entry name" value="(Trans)glycosidases"/>
    <property type="match status" value="1"/>
</dbReference>
<dbReference type="InterPro" id="IPR008979">
    <property type="entry name" value="Galactose-bd-like_sf"/>
</dbReference>
<dbReference type="SUPFAM" id="SSF49303">
    <property type="entry name" value="beta-Galactosidase/glucuronidase domain"/>
    <property type="match status" value="1"/>
</dbReference>
<evidence type="ECO:0000259" key="5">
    <source>
        <dbReference type="Pfam" id="PF02837"/>
    </source>
</evidence>
<dbReference type="InterPro" id="IPR013783">
    <property type="entry name" value="Ig-like_fold"/>
</dbReference>
<evidence type="ECO:0000256" key="2">
    <source>
        <dbReference type="ARBA" id="ARBA00022801"/>
    </source>
</evidence>
<evidence type="ECO:0000256" key="1">
    <source>
        <dbReference type="ARBA" id="ARBA00007401"/>
    </source>
</evidence>
<dbReference type="Gene3D" id="2.60.120.260">
    <property type="entry name" value="Galactose-binding domain-like"/>
    <property type="match status" value="1"/>
</dbReference>
<evidence type="ECO:0000313" key="7">
    <source>
        <dbReference type="Proteomes" id="UP000823915"/>
    </source>
</evidence>
<name>A0A9D2C068_9FIRM</name>
<protein>
    <submittedName>
        <fullName evidence="6">Beta-galactosidase</fullName>
    </submittedName>
</protein>
<dbReference type="PANTHER" id="PTHR42732">
    <property type="entry name" value="BETA-GALACTOSIDASE"/>
    <property type="match status" value="1"/>
</dbReference>
<evidence type="ECO:0000256" key="3">
    <source>
        <dbReference type="ARBA" id="ARBA00023295"/>
    </source>
</evidence>
<comment type="caution">
    <text evidence="6">The sequence shown here is derived from an EMBL/GenBank/DDBJ whole genome shotgun (WGS) entry which is preliminary data.</text>
</comment>
<dbReference type="InterPro" id="IPR051913">
    <property type="entry name" value="GH2_Domain-Containing"/>
</dbReference>
<dbReference type="PANTHER" id="PTHR42732:SF3">
    <property type="entry name" value="HYDROLASE"/>
    <property type="match status" value="1"/>
</dbReference>
<dbReference type="Proteomes" id="UP000823915">
    <property type="component" value="Unassembled WGS sequence"/>
</dbReference>
<dbReference type="EMBL" id="DXDU01000010">
    <property type="protein sequence ID" value="HIY25706.1"/>
    <property type="molecule type" value="Genomic_DNA"/>
</dbReference>
<reference evidence="6" key="2">
    <citation type="submission" date="2021-04" db="EMBL/GenBank/DDBJ databases">
        <authorList>
            <person name="Gilroy R."/>
        </authorList>
    </citation>
    <scope>NUCLEOTIDE SEQUENCE</scope>
    <source>
        <strain evidence="6">1282</strain>
    </source>
</reference>
<dbReference type="SUPFAM" id="SSF49785">
    <property type="entry name" value="Galactose-binding domain-like"/>
    <property type="match status" value="1"/>
</dbReference>
<accession>A0A9D2C068</accession>
<organism evidence="6 7">
    <name type="scientific">Candidatus Acutalibacter pullistercoris</name>
    <dbReference type="NCBI Taxonomy" id="2838418"/>
    <lineage>
        <taxon>Bacteria</taxon>
        <taxon>Bacillati</taxon>
        <taxon>Bacillota</taxon>
        <taxon>Clostridia</taxon>
        <taxon>Eubacteriales</taxon>
        <taxon>Acutalibacteraceae</taxon>
        <taxon>Acutalibacter</taxon>
    </lineage>
</organism>
<gene>
    <name evidence="6" type="ORF">H9838_00855</name>
</gene>